<dbReference type="InterPro" id="IPR002225">
    <property type="entry name" value="3Beta_OHSteriod_DH/Estase"/>
</dbReference>
<dbReference type="Proteomes" id="UP001591681">
    <property type="component" value="Unassembled WGS sequence"/>
</dbReference>
<keyword evidence="2" id="KW-0560">Oxidoreductase</keyword>
<sequence length="633" mass="68909">MLHLLGDLKVVLTALRHHLLCCMGAVSRTVGARVLEGGIGILGSLLRGRNHYLAVPERQRTETEEPGTMKENGGSCTVEPAPCPCLLDGGKSTTRSLNSSRDPAWATNGTSTGTTGAAALASLRNRSNGAVGAWCSSPDCLASRREAAEKGSWGGGKVLVTGGAGYFGFRLGRNLADQGVKVILLDLFKPPWELPEGTVFFQSDIRDYEALLKVSEGVDCIFHTAAYGMSGPEQLKKELVESINVGGTNNVINVCSERGITRLIYTSTVNVAFAGKPIVDGDEDSVPCLPLEMHIDHYSRTKAIADQMVLAANGKTLKGGGVLRTCSLRPSGIYGPEERRHLHRVMVNVERRLFSFSFGNPRAQMNWVHVDNLVAAHLLAAEALTPERHSVAGGQAYFINDGVSVNIFEWFTPLFEKLGYSRPLIHLPVCLVYAAAVLMERVHLVLRPFVEIPLLFTRNEVAPHFHTPASPPTHAHFPHSFPPLSAVFMPHHQEYACHKRSVYCIIRGLSCGIDILAPDIEVSGDVMDVTLGELCPAFSAILSLVFGFSNKSSASGYVILVRNIAISHTFKIDKARRELGYCPKKYSLSEAVDHYLKNRRLDSAHSGPLFSQVFFLVMLLMIGLFAFFICSGG</sequence>
<keyword evidence="6" id="KW-1185">Reference proteome</keyword>
<feature type="domain" description="3-beta hydroxysteroid dehydrogenase/isomerase" evidence="4">
    <location>
        <begin position="159"/>
        <end position="428"/>
    </location>
</feature>
<organism evidence="5 6">
    <name type="scientific">Coilia grayii</name>
    <name type="common">Gray's grenadier anchovy</name>
    <dbReference type="NCBI Taxonomy" id="363190"/>
    <lineage>
        <taxon>Eukaryota</taxon>
        <taxon>Metazoa</taxon>
        <taxon>Chordata</taxon>
        <taxon>Craniata</taxon>
        <taxon>Vertebrata</taxon>
        <taxon>Euteleostomi</taxon>
        <taxon>Actinopterygii</taxon>
        <taxon>Neopterygii</taxon>
        <taxon>Teleostei</taxon>
        <taxon>Clupei</taxon>
        <taxon>Clupeiformes</taxon>
        <taxon>Clupeoidei</taxon>
        <taxon>Engraulidae</taxon>
        <taxon>Coilinae</taxon>
        <taxon>Coilia</taxon>
    </lineage>
</organism>
<dbReference type="SUPFAM" id="SSF51735">
    <property type="entry name" value="NAD(P)-binding Rossmann-fold domains"/>
    <property type="match status" value="1"/>
</dbReference>
<evidence type="ECO:0000313" key="5">
    <source>
        <dbReference type="EMBL" id="KAL2100913.1"/>
    </source>
</evidence>
<reference evidence="5 6" key="1">
    <citation type="submission" date="2024-09" db="EMBL/GenBank/DDBJ databases">
        <title>A chromosome-level genome assembly of Gray's grenadier anchovy, Coilia grayii.</title>
        <authorList>
            <person name="Fu Z."/>
        </authorList>
    </citation>
    <scope>NUCLEOTIDE SEQUENCE [LARGE SCALE GENOMIC DNA]</scope>
    <source>
        <strain evidence="5">G4</strain>
        <tissue evidence="5">Muscle</tissue>
    </source>
</reference>
<proteinExistence type="inferred from homology"/>
<dbReference type="InterPro" id="IPR050177">
    <property type="entry name" value="Lipid_A_modif_metabolic_enz"/>
</dbReference>
<dbReference type="GO" id="GO:0016491">
    <property type="term" value="F:oxidoreductase activity"/>
    <property type="evidence" value="ECO:0007669"/>
    <property type="project" value="UniProtKB-KW"/>
</dbReference>
<keyword evidence="3" id="KW-0472">Membrane</keyword>
<name>A0ABD1KP60_9TELE</name>
<dbReference type="PANTHER" id="PTHR43245:SF51">
    <property type="entry name" value="SHORT CHAIN DEHYDROGENASE_REDUCTASE FAMILY 42E, MEMBER 2"/>
    <property type="match status" value="1"/>
</dbReference>
<protein>
    <recommendedName>
        <fullName evidence="4">3-beta hydroxysteroid dehydrogenase/isomerase domain-containing protein</fullName>
    </recommendedName>
</protein>
<feature type="transmembrane region" description="Helical" evidence="3">
    <location>
        <begin position="609"/>
        <end position="630"/>
    </location>
</feature>
<gene>
    <name evidence="5" type="ORF">ACEWY4_002674</name>
</gene>
<accession>A0ABD1KP60</accession>
<evidence type="ECO:0000259" key="4">
    <source>
        <dbReference type="Pfam" id="PF01073"/>
    </source>
</evidence>
<dbReference type="AlphaFoldDB" id="A0ABD1KP60"/>
<dbReference type="InterPro" id="IPR036291">
    <property type="entry name" value="NAD(P)-bd_dom_sf"/>
</dbReference>
<evidence type="ECO:0000313" key="6">
    <source>
        <dbReference type="Proteomes" id="UP001591681"/>
    </source>
</evidence>
<keyword evidence="3" id="KW-0812">Transmembrane</keyword>
<dbReference type="EMBL" id="JBHFQA010000003">
    <property type="protein sequence ID" value="KAL2100913.1"/>
    <property type="molecule type" value="Genomic_DNA"/>
</dbReference>
<evidence type="ECO:0000256" key="2">
    <source>
        <dbReference type="ARBA" id="ARBA00023002"/>
    </source>
</evidence>
<comment type="caution">
    <text evidence="5">The sequence shown here is derived from an EMBL/GenBank/DDBJ whole genome shotgun (WGS) entry which is preliminary data.</text>
</comment>
<dbReference type="Gene3D" id="3.40.50.720">
    <property type="entry name" value="NAD(P)-binding Rossmann-like Domain"/>
    <property type="match status" value="1"/>
</dbReference>
<evidence type="ECO:0000256" key="1">
    <source>
        <dbReference type="ARBA" id="ARBA00009219"/>
    </source>
</evidence>
<keyword evidence="3" id="KW-1133">Transmembrane helix</keyword>
<evidence type="ECO:0000256" key="3">
    <source>
        <dbReference type="SAM" id="Phobius"/>
    </source>
</evidence>
<dbReference type="Pfam" id="PF01073">
    <property type="entry name" value="3Beta_HSD"/>
    <property type="match status" value="1"/>
</dbReference>
<dbReference type="PANTHER" id="PTHR43245">
    <property type="entry name" value="BIFUNCTIONAL POLYMYXIN RESISTANCE PROTEIN ARNA"/>
    <property type="match status" value="1"/>
</dbReference>
<comment type="similarity">
    <text evidence="1">Belongs to the 3-beta-HSD family.</text>
</comment>